<reference evidence="4" key="1">
    <citation type="submission" date="2016-10" db="EMBL/GenBank/DDBJ databases">
        <authorList>
            <person name="Varghese N."/>
            <person name="Submissions S."/>
        </authorList>
    </citation>
    <scope>NUCLEOTIDE SEQUENCE [LARGE SCALE GENOMIC DNA]</scope>
    <source>
        <strain evidence="4">CGMCC 1.10657</strain>
    </source>
</reference>
<gene>
    <name evidence="3" type="ORF">SAMN05216562_1418</name>
</gene>
<accession>A0A1H3X9J0</accession>
<dbReference type="AlphaFoldDB" id="A0A1H3X9J0"/>
<dbReference type="InterPro" id="IPR029063">
    <property type="entry name" value="SAM-dependent_MTases_sf"/>
</dbReference>
<name>A0A1H3X9J0_9GAMM</name>
<organism evidence="3 4">
    <name type="scientific">Microbulbifer marinus</name>
    <dbReference type="NCBI Taxonomy" id="658218"/>
    <lineage>
        <taxon>Bacteria</taxon>
        <taxon>Pseudomonadati</taxon>
        <taxon>Pseudomonadota</taxon>
        <taxon>Gammaproteobacteria</taxon>
        <taxon>Cellvibrionales</taxon>
        <taxon>Microbulbiferaceae</taxon>
        <taxon>Microbulbifer</taxon>
    </lineage>
</organism>
<dbReference type="InterPro" id="IPR050447">
    <property type="entry name" value="Erg6_SMT_methyltransf"/>
</dbReference>
<feature type="domain" description="Methyltransferase type 11" evidence="2">
    <location>
        <begin position="50"/>
        <end position="149"/>
    </location>
</feature>
<evidence type="ECO:0000259" key="2">
    <source>
        <dbReference type="Pfam" id="PF08241"/>
    </source>
</evidence>
<dbReference type="CDD" id="cd02440">
    <property type="entry name" value="AdoMet_MTases"/>
    <property type="match status" value="1"/>
</dbReference>
<dbReference type="PANTHER" id="PTHR44068">
    <property type="entry name" value="ZGC:194242"/>
    <property type="match status" value="1"/>
</dbReference>
<keyword evidence="4" id="KW-1185">Reference proteome</keyword>
<dbReference type="PANTHER" id="PTHR44068:SF11">
    <property type="entry name" value="GERANYL DIPHOSPHATE 2-C-METHYLTRANSFERASE"/>
    <property type="match status" value="1"/>
</dbReference>
<evidence type="ECO:0000256" key="1">
    <source>
        <dbReference type="ARBA" id="ARBA00022679"/>
    </source>
</evidence>
<sequence length="212" mass="23583">MSKTDTNHSSCERGTWDRETADWYVTRWGEHPLHGAVPKLCRLSDGERVLDIGCGSGTVVREIAACLSAGEVLGIDPTPRMIELARKKSRGLEFPVPVRFVETAAERLPCPARSCDLVLAINSLHHWQDVAAGLAEVQRVLKPSGRFVVIDDLWEEIQRHIRDHHPEAQRDGHPHWLSPETITETLAAAGFSCTSREYRATEIAVSIITAHP</sequence>
<dbReference type="STRING" id="658218.SAMN05216562_1418"/>
<dbReference type="SUPFAM" id="SSF53335">
    <property type="entry name" value="S-adenosyl-L-methionine-dependent methyltransferases"/>
    <property type="match status" value="1"/>
</dbReference>
<dbReference type="EMBL" id="FNQO01000001">
    <property type="protein sequence ID" value="SDZ95953.1"/>
    <property type="molecule type" value="Genomic_DNA"/>
</dbReference>
<dbReference type="RefSeq" id="WP_170833146.1">
    <property type="nucleotide sequence ID" value="NZ_FNQO01000001.1"/>
</dbReference>
<dbReference type="InterPro" id="IPR013216">
    <property type="entry name" value="Methyltransf_11"/>
</dbReference>
<proteinExistence type="predicted"/>
<keyword evidence="1 3" id="KW-0808">Transferase</keyword>
<dbReference type="GO" id="GO:0032259">
    <property type="term" value="P:methylation"/>
    <property type="evidence" value="ECO:0007669"/>
    <property type="project" value="UniProtKB-KW"/>
</dbReference>
<protein>
    <submittedName>
        <fullName evidence="3">Methyltransferase domain-containing protein</fullName>
    </submittedName>
</protein>
<dbReference type="Gene3D" id="3.40.50.150">
    <property type="entry name" value="Vaccinia Virus protein VP39"/>
    <property type="match status" value="1"/>
</dbReference>
<evidence type="ECO:0000313" key="3">
    <source>
        <dbReference type="EMBL" id="SDZ95953.1"/>
    </source>
</evidence>
<dbReference type="Pfam" id="PF08241">
    <property type="entry name" value="Methyltransf_11"/>
    <property type="match status" value="1"/>
</dbReference>
<keyword evidence="3" id="KW-0489">Methyltransferase</keyword>
<dbReference type="GO" id="GO:0008757">
    <property type="term" value="F:S-adenosylmethionine-dependent methyltransferase activity"/>
    <property type="evidence" value="ECO:0007669"/>
    <property type="project" value="InterPro"/>
</dbReference>
<dbReference type="Proteomes" id="UP000198658">
    <property type="component" value="Unassembled WGS sequence"/>
</dbReference>
<evidence type="ECO:0000313" key="4">
    <source>
        <dbReference type="Proteomes" id="UP000198658"/>
    </source>
</evidence>